<reference evidence="7" key="1">
    <citation type="submission" date="2022-03" db="EMBL/GenBank/DDBJ databases">
        <title>Draft genome sequence of Aduncisulcus paluster, a free-living microaerophilic Fornicata.</title>
        <authorList>
            <person name="Yuyama I."/>
            <person name="Kume K."/>
            <person name="Tamura T."/>
            <person name="Inagaki Y."/>
            <person name="Hashimoto T."/>
        </authorList>
    </citation>
    <scope>NUCLEOTIDE SEQUENCE</scope>
    <source>
        <strain evidence="7">NY0171</strain>
    </source>
</reference>
<name>A0ABQ5KXD5_9EUKA</name>
<feature type="domain" description="FTP" evidence="6">
    <location>
        <begin position="55"/>
        <end position="95"/>
    </location>
</feature>
<dbReference type="Proteomes" id="UP001057375">
    <property type="component" value="Unassembled WGS sequence"/>
</dbReference>
<accession>A0ABQ5KXD5</accession>
<feature type="non-terminal residue" evidence="7">
    <location>
        <position position="1"/>
    </location>
</feature>
<evidence type="ECO:0000256" key="4">
    <source>
        <dbReference type="ARBA" id="ARBA00022833"/>
    </source>
</evidence>
<evidence type="ECO:0000313" key="7">
    <source>
        <dbReference type="EMBL" id="GKT37110.1"/>
    </source>
</evidence>
<keyword evidence="8" id="KW-1185">Reference proteome</keyword>
<evidence type="ECO:0000256" key="3">
    <source>
        <dbReference type="ARBA" id="ARBA00022801"/>
    </source>
</evidence>
<gene>
    <name evidence="7" type="ORF">ADUPG1_003266</name>
</gene>
<keyword evidence="2" id="KW-0479">Metal-binding</keyword>
<protein>
    <submittedName>
        <fullName evidence="7">M4 family metallopeptidase</fullName>
    </submittedName>
</protein>
<keyword evidence="3" id="KW-0378">Hydrolase</keyword>
<evidence type="ECO:0000256" key="1">
    <source>
        <dbReference type="ARBA" id="ARBA00022670"/>
    </source>
</evidence>
<proteinExistence type="predicted"/>
<sequence length="111" mass="12712">TQMPEFMIGDMTMPSDDNIDQIIESFFNENQSLFQVEESQDDFFNEFFETTLEFEDELGLTVVRTQQEIDGMPILGYDQAMTIDEDGVIRSLSGNILPAIDKIDKALNKDM</sequence>
<keyword evidence="4" id="KW-0862">Zinc</keyword>
<comment type="caution">
    <text evidence="7">The sequence shown here is derived from an EMBL/GenBank/DDBJ whole genome shotgun (WGS) entry which is preliminary data.</text>
</comment>
<dbReference type="EMBL" id="BQXS01004394">
    <property type="protein sequence ID" value="GKT37110.1"/>
    <property type="molecule type" value="Genomic_DNA"/>
</dbReference>
<dbReference type="InterPro" id="IPR011096">
    <property type="entry name" value="FTP_domain"/>
</dbReference>
<evidence type="ECO:0000313" key="8">
    <source>
        <dbReference type="Proteomes" id="UP001057375"/>
    </source>
</evidence>
<feature type="non-terminal residue" evidence="7">
    <location>
        <position position="111"/>
    </location>
</feature>
<evidence type="ECO:0000256" key="5">
    <source>
        <dbReference type="ARBA" id="ARBA00023049"/>
    </source>
</evidence>
<evidence type="ECO:0000256" key="2">
    <source>
        <dbReference type="ARBA" id="ARBA00022723"/>
    </source>
</evidence>
<keyword evidence="5" id="KW-0482">Metalloprotease</keyword>
<dbReference type="Pfam" id="PF07504">
    <property type="entry name" value="FTP"/>
    <property type="match status" value="1"/>
</dbReference>
<dbReference type="Gene3D" id="3.10.450.490">
    <property type="match status" value="1"/>
</dbReference>
<organism evidence="7 8">
    <name type="scientific">Aduncisulcus paluster</name>
    <dbReference type="NCBI Taxonomy" id="2918883"/>
    <lineage>
        <taxon>Eukaryota</taxon>
        <taxon>Metamonada</taxon>
        <taxon>Carpediemonas-like organisms</taxon>
        <taxon>Aduncisulcus</taxon>
    </lineage>
</organism>
<evidence type="ECO:0000259" key="6">
    <source>
        <dbReference type="Pfam" id="PF07504"/>
    </source>
</evidence>
<keyword evidence="1" id="KW-0645">Protease</keyword>